<dbReference type="OrthoDB" id="695030at2759"/>
<sequence>MDGTIYLLHLGKPATILAFDVDDERRCGCSRRRIAAGSERVISNEDRAVCFDRIISVWDCGGVLVLYFDDYSDGNKVWLYDVATKKLFRAEMPGDLTVASVDCYEISWGYKPTLVSPGSIVGEFDQDLERRRNRSAHITGVINLLGPLDRRKGQEATLNTVCLMEFLVRIMQKLPHDLQDVVEMPEIDSDDPGFLFESSVCSD</sequence>
<organism evidence="1 2">
    <name type="scientific">Panicum miliaceum</name>
    <name type="common">Proso millet</name>
    <name type="synonym">Broomcorn millet</name>
    <dbReference type="NCBI Taxonomy" id="4540"/>
    <lineage>
        <taxon>Eukaryota</taxon>
        <taxon>Viridiplantae</taxon>
        <taxon>Streptophyta</taxon>
        <taxon>Embryophyta</taxon>
        <taxon>Tracheophyta</taxon>
        <taxon>Spermatophyta</taxon>
        <taxon>Magnoliopsida</taxon>
        <taxon>Liliopsida</taxon>
        <taxon>Poales</taxon>
        <taxon>Poaceae</taxon>
        <taxon>PACMAD clade</taxon>
        <taxon>Panicoideae</taxon>
        <taxon>Panicodae</taxon>
        <taxon>Paniceae</taxon>
        <taxon>Panicinae</taxon>
        <taxon>Panicum</taxon>
        <taxon>Panicum sect. Panicum</taxon>
    </lineage>
</organism>
<comment type="caution">
    <text evidence="1">The sequence shown here is derived from an EMBL/GenBank/DDBJ whole genome shotgun (WGS) entry which is preliminary data.</text>
</comment>
<evidence type="ECO:0000313" key="1">
    <source>
        <dbReference type="EMBL" id="RLM75529.1"/>
    </source>
</evidence>
<dbReference type="Proteomes" id="UP000275267">
    <property type="component" value="Unassembled WGS sequence"/>
</dbReference>
<dbReference type="STRING" id="4540.A0A3L6QA84"/>
<dbReference type="AlphaFoldDB" id="A0A3L6QA84"/>
<evidence type="ECO:0000313" key="2">
    <source>
        <dbReference type="Proteomes" id="UP000275267"/>
    </source>
</evidence>
<proteinExistence type="predicted"/>
<reference evidence="2" key="1">
    <citation type="journal article" date="2019" name="Nat. Commun.">
        <title>The genome of broomcorn millet.</title>
        <authorList>
            <person name="Zou C."/>
            <person name="Miki D."/>
            <person name="Li D."/>
            <person name="Tang Q."/>
            <person name="Xiao L."/>
            <person name="Rajput S."/>
            <person name="Deng P."/>
            <person name="Jia W."/>
            <person name="Huang R."/>
            <person name="Zhang M."/>
            <person name="Sun Y."/>
            <person name="Hu J."/>
            <person name="Fu X."/>
            <person name="Schnable P.S."/>
            <person name="Li F."/>
            <person name="Zhang H."/>
            <person name="Feng B."/>
            <person name="Zhu X."/>
            <person name="Liu R."/>
            <person name="Schnable J.C."/>
            <person name="Zhu J.-K."/>
            <person name="Zhang H."/>
        </authorList>
    </citation>
    <scope>NUCLEOTIDE SEQUENCE [LARGE SCALE GENOMIC DNA]</scope>
</reference>
<accession>A0A3L6QA84</accession>
<dbReference type="EMBL" id="PQIB02000013">
    <property type="protein sequence ID" value="RLM75529.1"/>
    <property type="molecule type" value="Genomic_DNA"/>
</dbReference>
<keyword evidence="2" id="KW-1185">Reference proteome</keyword>
<name>A0A3L6QA84_PANMI</name>
<gene>
    <name evidence="1" type="ORF">C2845_PM15G20260</name>
</gene>
<protein>
    <submittedName>
        <fullName evidence="1">Uncharacterized protein</fullName>
    </submittedName>
</protein>